<dbReference type="InterPro" id="IPR050911">
    <property type="entry name" value="DRAM/TMEM150_Autophagy_Mod"/>
</dbReference>
<feature type="transmembrane region" description="Helical" evidence="5">
    <location>
        <begin position="162"/>
        <end position="185"/>
    </location>
</feature>
<comment type="caution">
    <text evidence="7">The sequence shown here is derived from an EMBL/GenBank/DDBJ whole genome shotgun (WGS) entry which is preliminary data.</text>
</comment>
<evidence type="ECO:0000256" key="1">
    <source>
        <dbReference type="ARBA" id="ARBA00004127"/>
    </source>
</evidence>
<sequence>MWGISYWIVPLFSGLVWLTMLLGMLLKWVCDGEPHYVSMSANQHIAYISNIGAEELKPMFIAMSAITVVSFDLVFIFERWLRHKGRLHPNTSWFQKSCSIVCIIAAIAGAAGLILLSIFDTKRHPKLHDAFLGLFIAGYIVSAIAICIEYQRLGVHHRHNVLRASFWIKIAFIIIELALAIAFGVFNQKESYNKAAILEWIISLVYTFYVWSFFVDFIPAVRSKHHQSRETAVEMAEEGSSRDDLYPPRQMAMANGYPHSSAAPGHF</sequence>
<proteinExistence type="predicted"/>
<evidence type="ECO:0000256" key="3">
    <source>
        <dbReference type="ARBA" id="ARBA00022989"/>
    </source>
</evidence>
<evidence type="ECO:0000256" key="5">
    <source>
        <dbReference type="SAM" id="Phobius"/>
    </source>
</evidence>
<feature type="domain" description="CWH43-like N-terminal" evidence="6">
    <location>
        <begin position="6"/>
        <end position="219"/>
    </location>
</feature>
<organism evidence="7 8">
    <name type="scientific">Phyllosticta capitalensis</name>
    <dbReference type="NCBI Taxonomy" id="121624"/>
    <lineage>
        <taxon>Eukaryota</taxon>
        <taxon>Fungi</taxon>
        <taxon>Dikarya</taxon>
        <taxon>Ascomycota</taxon>
        <taxon>Pezizomycotina</taxon>
        <taxon>Dothideomycetes</taxon>
        <taxon>Dothideomycetes incertae sedis</taxon>
        <taxon>Botryosphaeriales</taxon>
        <taxon>Phyllostictaceae</taxon>
        <taxon>Phyllosticta</taxon>
    </lineage>
</organism>
<dbReference type="Proteomes" id="UP001492380">
    <property type="component" value="Unassembled WGS sequence"/>
</dbReference>
<reference evidence="7 8" key="1">
    <citation type="submission" date="2024-04" db="EMBL/GenBank/DDBJ databases">
        <title>Phyllosticta paracitricarpa is synonymous to the EU quarantine fungus P. citricarpa based on phylogenomic analyses.</title>
        <authorList>
            <consortium name="Lawrence Berkeley National Laboratory"/>
            <person name="Van Ingen-Buijs V.A."/>
            <person name="Van Westerhoven A.C."/>
            <person name="Haridas S."/>
            <person name="Skiadas P."/>
            <person name="Martin F."/>
            <person name="Groenewald J.Z."/>
            <person name="Crous P.W."/>
            <person name="Seidl M.F."/>
        </authorList>
    </citation>
    <scope>NUCLEOTIDE SEQUENCE [LARGE SCALE GENOMIC DNA]</scope>
    <source>
        <strain evidence="7 8">CBS 123374</strain>
    </source>
</reference>
<dbReference type="Pfam" id="PF10277">
    <property type="entry name" value="Frag1"/>
    <property type="match status" value="1"/>
</dbReference>
<evidence type="ECO:0000256" key="2">
    <source>
        <dbReference type="ARBA" id="ARBA00022692"/>
    </source>
</evidence>
<protein>
    <submittedName>
        <fullName evidence="7">Frag1/DRAM/Sfk1 family-domain-containing protein</fullName>
    </submittedName>
</protein>
<comment type="subcellular location">
    <subcellularLocation>
        <location evidence="1">Endomembrane system</location>
        <topology evidence="1">Multi-pass membrane protein</topology>
    </subcellularLocation>
</comment>
<dbReference type="PANTHER" id="PTHR21324:SF2">
    <property type="entry name" value="EG:22E5.9 PROTEIN"/>
    <property type="match status" value="1"/>
</dbReference>
<keyword evidence="2 5" id="KW-0812">Transmembrane</keyword>
<keyword evidence="3 5" id="KW-1133">Transmembrane helix</keyword>
<dbReference type="EMBL" id="JBBWRZ010000012">
    <property type="protein sequence ID" value="KAK8224875.1"/>
    <property type="molecule type" value="Genomic_DNA"/>
</dbReference>
<feature type="transmembrane region" description="Helical" evidence="5">
    <location>
        <begin position="7"/>
        <end position="29"/>
    </location>
</feature>
<feature type="transmembrane region" description="Helical" evidence="5">
    <location>
        <begin position="59"/>
        <end position="77"/>
    </location>
</feature>
<evidence type="ECO:0000313" key="7">
    <source>
        <dbReference type="EMBL" id="KAK8224875.1"/>
    </source>
</evidence>
<evidence type="ECO:0000259" key="6">
    <source>
        <dbReference type="Pfam" id="PF10277"/>
    </source>
</evidence>
<feature type="transmembrane region" description="Helical" evidence="5">
    <location>
        <begin position="98"/>
        <end position="119"/>
    </location>
</feature>
<accession>A0ABR1YBR4</accession>
<keyword evidence="4 5" id="KW-0472">Membrane</keyword>
<dbReference type="InterPro" id="IPR019402">
    <property type="entry name" value="CWH43_N"/>
</dbReference>
<feature type="transmembrane region" description="Helical" evidence="5">
    <location>
        <begin position="197"/>
        <end position="219"/>
    </location>
</feature>
<gene>
    <name evidence="7" type="ORF">HDK90DRAFT_459849</name>
</gene>
<evidence type="ECO:0000313" key="8">
    <source>
        <dbReference type="Proteomes" id="UP001492380"/>
    </source>
</evidence>
<dbReference type="PANTHER" id="PTHR21324">
    <property type="entry name" value="FASTING-INDUCIBLE INTEGRAL MEMBRANE PROTEIN TM6P1-RELATED"/>
    <property type="match status" value="1"/>
</dbReference>
<evidence type="ECO:0000256" key="4">
    <source>
        <dbReference type="ARBA" id="ARBA00023136"/>
    </source>
</evidence>
<feature type="transmembrane region" description="Helical" evidence="5">
    <location>
        <begin position="131"/>
        <end position="150"/>
    </location>
</feature>
<name>A0ABR1YBR4_9PEZI</name>
<keyword evidence="8" id="KW-1185">Reference proteome</keyword>